<accession>F7D6E5</accession>
<dbReference type="InterPro" id="IPR003597">
    <property type="entry name" value="Ig_C1-set"/>
</dbReference>
<keyword evidence="12" id="KW-1185">Reference proteome</keyword>
<keyword evidence="4" id="KW-0391">Immunity</keyword>
<dbReference type="PANTHER" id="PTHR16675:SF134">
    <property type="entry name" value="IG-LIKE DOMAIN-CONTAINING PROTEIN"/>
    <property type="match status" value="1"/>
</dbReference>
<dbReference type="InterPro" id="IPR013783">
    <property type="entry name" value="Ig-like_fold"/>
</dbReference>
<evidence type="ECO:0000256" key="8">
    <source>
        <dbReference type="RuleBase" id="RU004439"/>
    </source>
</evidence>
<dbReference type="InterPro" id="IPR001039">
    <property type="entry name" value="MHC_I_a_a1/a2"/>
</dbReference>
<dbReference type="InterPro" id="IPR037055">
    <property type="entry name" value="MHC_I-like_Ag-recog_sf"/>
</dbReference>
<evidence type="ECO:0000256" key="2">
    <source>
        <dbReference type="ARBA" id="ARBA00022451"/>
    </source>
</evidence>
<dbReference type="SMART" id="SM00407">
    <property type="entry name" value="IGc1"/>
    <property type="match status" value="1"/>
</dbReference>
<dbReference type="OMA" id="WDGEKER"/>
<evidence type="ECO:0000313" key="11">
    <source>
        <dbReference type="Ensembl" id="ENSOANP00000005680.3"/>
    </source>
</evidence>
<dbReference type="FunFam" id="2.60.40.10:FF:000014">
    <property type="entry name" value="H-2 class I histocompatibility antigen, alpha chain"/>
    <property type="match status" value="1"/>
</dbReference>
<dbReference type="STRING" id="9258.ENSOANP00000005680"/>
<dbReference type="PRINTS" id="PR01638">
    <property type="entry name" value="MHCCLASSI"/>
</dbReference>
<dbReference type="PROSITE" id="PS00290">
    <property type="entry name" value="IG_MHC"/>
    <property type="match status" value="1"/>
</dbReference>
<dbReference type="Bgee" id="ENSOANG00000003581">
    <property type="expression patterns" value="Expressed in endometrium and 4 other cell types or tissues"/>
</dbReference>
<evidence type="ECO:0000256" key="3">
    <source>
        <dbReference type="ARBA" id="ARBA00022692"/>
    </source>
</evidence>
<dbReference type="InterPro" id="IPR007110">
    <property type="entry name" value="Ig-like_dom"/>
</dbReference>
<dbReference type="InterPro" id="IPR011162">
    <property type="entry name" value="MHC_I/II-like_Ag-recog"/>
</dbReference>
<evidence type="ECO:0000256" key="9">
    <source>
        <dbReference type="SAM" id="Phobius"/>
    </source>
</evidence>
<dbReference type="InterPro" id="IPR036179">
    <property type="entry name" value="Ig-like_dom_sf"/>
</dbReference>
<comment type="subcellular location">
    <subcellularLocation>
        <location evidence="1">Membrane</location>
        <topology evidence="1">Single-pass membrane protein</topology>
    </subcellularLocation>
</comment>
<dbReference type="InterPro" id="IPR011161">
    <property type="entry name" value="MHC_I-like_Ag-recog"/>
</dbReference>
<proteinExistence type="inferred from homology"/>
<keyword evidence="6 9" id="KW-0472">Membrane</keyword>
<dbReference type="SUPFAM" id="SSF48726">
    <property type="entry name" value="Immunoglobulin"/>
    <property type="match status" value="1"/>
</dbReference>
<dbReference type="HOGENOM" id="CLU_047501_0_1_1"/>
<dbReference type="GO" id="GO:0005615">
    <property type="term" value="C:extracellular space"/>
    <property type="evidence" value="ECO:0000318"/>
    <property type="project" value="GO_Central"/>
</dbReference>
<dbReference type="Pfam" id="PF00129">
    <property type="entry name" value="MHC_I"/>
    <property type="match status" value="1"/>
</dbReference>
<evidence type="ECO:0000256" key="6">
    <source>
        <dbReference type="ARBA" id="ARBA00023136"/>
    </source>
</evidence>
<dbReference type="GO" id="GO:0098553">
    <property type="term" value="C:lumenal side of endoplasmic reticulum membrane"/>
    <property type="evidence" value="ECO:0007669"/>
    <property type="project" value="UniProtKB-ARBA"/>
</dbReference>
<dbReference type="CDD" id="cd07698">
    <property type="entry name" value="IgC1_MHC_I_alpha3"/>
    <property type="match status" value="1"/>
</dbReference>
<dbReference type="GO" id="GO:0042612">
    <property type="term" value="C:MHC class I protein complex"/>
    <property type="evidence" value="ECO:0007669"/>
    <property type="project" value="UniProtKB-KW"/>
</dbReference>
<dbReference type="Ensembl" id="ENSOANT00000005682.3">
    <property type="protein sequence ID" value="ENSOANP00000005680.3"/>
    <property type="gene ID" value="ENSOANG00000003581.3"/>
</dbReference>
<dbReference type="GeneTree" id="ENSGT01150000286995"/>
<dbReference type="GO" id="GO:0002474">
    <property type="term" value="P:antigen processing and presentation of peptide antigen via MHC class I"/>
    <property type="evidence" value="ECO:0007669"/>
    <property type="project" value="UniProtKB-KW"/>
</dbReference>
<dbReference type="GO" id="GO:0009897">
    <property type="term" value="C:external side of plasma membrane"/>
    <property type="evidence" value="ECO:0000318"/>
    <property type="project" value="GO_Central"/>
</dbReference>
<sequence>MTFAKHYVPGTLLKLAASAQAPSYWSEGSQSLHYFFLTMSSSSLEVPNFVSVGYVNDELFIWYDSRTHLAEARAPWMSAMKAEYWERENQNQRAWEKVQRAEIQAIMRNLNHSGGSHSIQRMFGCEIHEDNSTSVFWHFGYDGEDHLTLDLDTLTWISANPLAQDTKKWSEQEVCYAQYNKAYLQGLCLTSLLRYLELGRGRLNRKVPPVVRVTRHLAHNGEPMLRCWAHGFYPRDIRLSWWWDGQELTQETEHVGSRPGGDGTYQSWGAVEVPSGEEHRYTCRVEHLGLERPLTVTWEPPIDPSPIFTGAVVVLALSIVAAVTWMRRKRRKRPVSGDPVGEVLFTFFNVSRICLLMLLDSQVLNRSFCSTIIMQIEPPWQHLEEHPSFT</sequence>
<reference evidence="11" key="1">
    <citation type="submission" date="2025-08" db="UniProtKB">
        <authorList>
            <consortium name="Ensembl"/>
        </authorList>
    </citation>
    <scope>IDENTIFICATION</scope>
    <source>
        <strain evidence="11">Glennie</strain>
    </source>
</reference>
<keyword evidence="3 9" id="KW-0812">Transmembrane</keyword>
<dbReference type="SUPFAM" id="SSF54452">
    <property type="entry name" value="MHC antigen-recognition domain"/>
    <property type="match status" value="1"/>
</dbReference>
<dbReference type="Gene3D" id="3.30.500.10">
    <property type="entry name" value="MHC class I-like antigen recognition-like"/>
    <property type="match status" value="1"/>
</dbReference>
<dbReference type="AlphaFoldDB" id="F7D6E5"/>
<evidence type="ECO:0000256" key="4">
    <source>
        <dbReference type="ARBA" id="ARBA00022859"/>
    </source>
</evidence>
<dbReference type="Gene3D" id="2.60.40.10">
    <property type="entry name" value="Immunoglobulins"/>
    <property type="match status" value="1"/>
</dbReference>
<dbReference type="PROSITE" id="PS50835">
    <property type="entry name" value="IG_LIKE"/>
    <property type="match status" value="1"/>
</dbReference>
<name>F7D6E5_ORNAN</name>
<dbReference type="GO" id="GO:0030670">
    <property type="term" value="C:phagocytic vesicle membrane"/>
    <property type="evidence" value="ECO:0007669"/>
    <property type="project" value="UniProtKB-ARBA"/>
</dbReference>
<comment type="similarity">
    <text evidence="8">Belongs to the MHC class I family.</text>
</comment>
<keyword evidence="2" id="KW-0490">MHC I</keyword>
<dbReference type="FunFam" id="3.30.500.10:FF:000001">
    <property type="entry name" value="H-2 class I histocompatibility antigen, alpha chain"/>
    <property type="match status" value="1"/>
</dbReference>
<reference evidence="11" key="2">
    <citation type="submission" date="2025-09" db="UniProtKB">
        <authorList>
            <consortium name="Ensembl"/>
        </authorList>
    </citation>
    <scope>IDENTIFICATION</scope>
    <source>
        <strain evidence="11">Glennie</strain>
    </source>
</reference>
<dbReference type="eggNOG" id="ENOG502RQEK">
    <property type="taxonomic scope" value="Eukaryota"/>
</dbReference>
<evidence type="ECO:0000256" key="5">
    <source>
        <dbReference type="ARBA" id="ARBA00022989"/>
    </source>
</evidence>
<evidence type="ECO:0000256" key="7">
    <source>
        <dbReference type="ARBA" id="ARBA00023180"/>
    </source>
</evidence>
<protein>
    <recommendedName>
        <fullName evidence="10">Ig-like domain-containing protein</fullName>
    </recommendedName>
</protein>
<dbReference type="InterPro" id="IPR050208">
    <property type="entry name" value="MHC_class-I_related"/>
</dbReference>
<feature type="transmembrane region" description="Helical" evidence="9">
    <location>
        <begin position="307"/>
        <end position="326"/>
    </location>
</feature>
<dbReference type="PANTHER" id="PTHR16675">
    <property type="entry name" value="MHC CLASS I-RELATED"/>
    <property type="match status" value="1"/>
</dbReference>
<feature type="domain" description="Ig-like" evidence="10">
    <location>
        <begin position="208"/>
        <end position="297"/>
    </location>
</feature>
<evidence type="ECO:0000313" key="12">
    <source>
        <dbReference type="Proteomes" id="UP000002279"/>
    </source>
</evidence>
<dbReference type="Proteomes" id="UP000002279">
    <property type="component" value="Unplaced"/>
</dbReference>
<keyword evidence="5 9" id="KW-1133">Transmembrane helix</keyword>
<organism evidence="11 12">
    <name type="scientific">Ornithorhynchus anatinus</name>
    <name type="common">Duckbill platypus</name>
    <dbReference type="NCBI Taxonomy" id="9258"/>
    <lineage>
        <taxon>Eukaryota</taxon>
        <taxon>Metazoa</taxon>
        <taxon>Chordata</taxon>
        <taxon>Craniata</taxon>
        <taxon>Vertebrata</taxon>
        <taxon>Euteleostomi</taxon>
        <taxon>Mammalia</taxon>
        <taxon>Monotremata</taxon>
        <taxon>Ornithorhynchidae</taxon>
        <taxon>Ornithorhynchus</taxon>
    </lineage>
</organism>
<keyword evidence="7" id="KW-0325">Glycoprotein</keyword>
<evidence type="ECO:0000259" key="10">
    <source>
        <dbReference type="PROSITE" id="PS50835"/>
    </source>
</evidence>
<evidence type="ECO:0000256" key="1">
    <source>
        <dbReference type="ARBA" id="ARBA00004167"/>
    </source>
</evidence>
<dbReference type="Pfam" id="PF07654">
    <property type="entry name" value="C1-set"/>
    <property type="match status" value="1"/>
</dbReference>
<dbReference type="InParanoid" id="F7D6E5"/>
<dbReference type="GO" id="GO:0006955">
    <property type="term" value="P:immune response"/>
    <property type="evidence" value="ECO:0000318"/>
    <property type="project" value="GO_Central"/>
</dbReference>
<dbReference type="InterPro" id="IPR003006">
    <property type="entry name" value="Ig/MHC_CS"/>
</dbReference>